<gene>
    <name evidence="3" type="ORF">GTP69_27255</name>
</gene>
<keyword evidence="2" id="KW-0012">Acyltransferase</keyword>
<organism evidence="3 4">
    <name type="scientific">Duganella levis</name>
    <dbReference type="NCBI Taxonomy" id="2692169"/>
    <lineage>
        <taxon>Bacteria</taxon>
        <taxon>Pseudomonadati</taxon>
        <taxon>Pseudomonadota</taxon>
        <taxon>Betaproteobacteria</taxon>
        <taxon>Burkholderiales</taxon>
        <taxon>Oxalobacteraceae</taxon>
        <taxon>Telluria group</taxon>
        <taxon>Duganella</taxon>
    </lineage>
</organism>
<keyword evidence="2" id="KW-0963">Cytoplasm</keyword>
<proteinExistence type="inferred from homology"/>
<dbReference type="EC" id="2.3.1.-" evidence="2"/>
<sequence>MLSTLKIDNKQSDKSKIRAIICGNIFQIIATASSHQHLGTAYLTDVVLPAIAHRNVKVYFNDMGVPVGYVIWAYLSDDVEKKFKEENNYKMHISEWNEGKSLWIIDLLAPFGHFKNICRDIKKNVFRESKEINFFAAAPGRNTLRKYFRRSI</sequence>
<dbReference type="Proteomes" id="UP000642144">
    <property type="component" value="Unassembled WGS sequence"/>
</dbReference>
<evidence type="ECO:0000313" key="4">
    <source>
        <dbReference type="Proteomes" id="UP000642144"/>
    </source>
</evidence>
<comment type="subcellular location">
    <subcellularLocation>
        <location evidence="2">Cytoplasm</location>
    </subcellularLocation>
</comment>
<comment type="similarity">
    <text evidence="1 2">Belongs to the RTX toxin acyltransferase family.</text>
</comment>
<name>A0ABW9W7Z1_9BURK</name>
<keyword evidence="2" id="KW-0808">Transferase</keyword>
<comment type="caution">
    <text evidence="3">The sequence shown here is derived from an EMBL/GenBank/DDBJ whole genome shotgun (WGS) entry which is preliminary data.</text>
</comment>
<evidence type="ECO:0000256" key="2">
    <source>
        <dbReference type="RuleBase" id="RU368102"/>
    </source>
</evidence>
<evidence type="ECO:0000256" key="1">
    <source>
        <dbReference type="ARBA" id="ARBA00005686"/>
    </source>
</evidence>
<dbReference type="InterPro" id="IPR003996">
    <property type="entry name" value="RTX_toxin-activating_protC_bac"/>
</dbReference>
<dbReference type="Pfam" id="PF02794">
    <property type="entry name" value="HlyC"/>
    <property type="match status" value="1"/>
</dbReference>
<keyword evidence="4" id="KW-1185">Reference proteome</keyword>
<comment type="function">
    <text evidence="2">Involved in fatty acylation of protoxin at internal lysine residues, thereby converting it to the active toxin.</text>
</comment>
<keyword evidence="2" id="KW-0204">Cytolysis</keyword>
<accession>A0ABW9W7Z1</accession>
<protein>
    <recommendedName>
        <fullName evidence="2">RTX toxin-activating lysine-acyltransferase</fullName>
        <ecNumber evidence="2">2.3.1.-</ecNumber>
    </recommendedName>
</protein>
<dbReference type="EMBL" id="WWCT01000031">
    <property type="protein sequence ID" value="MYN30113.1"/>
    <property type="molecule type" value="Genomic_DNA"/>
</dbReference>
<evidence type="ECO:0000313" key="3">
    <source>
        <dbReference type="EMBL" id="MYN30113.1"/>
    </source>
</evidence>
<reference evidence="3 4" key="1">
    <citation type="submission" date="2019-12" db="EMBL/GenBank/DDBJ databases">
        <title>Novel species isolated from a subtropical stream in China.</title>
        <authorList>
            <person name="Lu H."/>
        </authorList>
    </citation>
    <scope>NUCLEOTIDE SEQUENCE [LARGE SCALE GENOMIC DNA]</scope>
    <source>
        <strain evidence="3 4">CY42W</strain>
    </source>
</reference>